<evidence type="ECO:0000313" key="13">
    <source>
        <dbReference type="Proteomes" id="UP000269591"/>
    </source>
</evidence>
<evidence type="ECO:0000256" key="4">
    <source>
        <dbReference type="ARBA" id="ARBA00022617"/>
    </source>
</evidence>
<dbReference type="Pfam" id="PF02335">
    <property type="entry name" value="Cytochrom_C552"/>
    <property type="match status" value="1"/>
</dbReference>
<evidence type="ECO:0000256" key="9">
    <source>
        <dbReference type="ARBA" id="ARBA00023004"/>
    </source>
</evidence>
<accession>A0A3N0B045</accession>
<dbReference type="InterPro" id="IPR036280">
    <property type="entry name" value="Multihaem_cyt_sf"/>
</dbReference>
<keyword evidence="8" id="KW-0560">Oxidoreductase</keyword>
<evidence type="ECO:0000313" key="12">
    <source>
        <dbReference type="EMBL" id="RNL40491.1"/>
    </source>
</evidence>
<reference evidence="13" key="1">
    <citation type="submission" date="2018-05" db="EMBL/GenBank/DDBJ databases">
        <title>Genome Sequencing of selected type strains of the family Eggerthellaceae.</title>
        <authorList>
            <person name="Danylec N."/>
            <person name="Stoll D.A."/>
            <person name="Doetsch A."/>
            <person name="Huch M."/>
        </authorList>
    </citation>
    <scope>NUCLEOTIDE SEQUENCE [LARGE SCALE GENOMIC DNA]</scope>
    <source>
        <strain evidence="13">DSM 24851</strain>
    </source>
</reference>
<keyword evidence="13" id="KW-1185">Reference proteome</keyword>
<dbReference type="GO" id="GO:0042279">
    <property type="term" value="F:nitrite reductase (cytochrome, ammonia-forming) activity"/>
    <property type="evidence" value="ECO:0007669"/>
    <property type="project" value="UniProtKB-EC"/>
</dbReference>
<keyword evidence="11" id="KW-0812">Transmembrane</keyword>
<evidence type="ECO:0000256" key="7">
    <source>
        <dbReference type="ARBA" id="ARBA00022837"/>
    </source>
</evidence>
<evidence type="ECO:0000256" key="1">
    <source>
        <dbReference type="ARBA" id="ARBA00004196"/>
    </source>
</evidence>
<dbReference type="EC" id="1.7.2.2" evidence="3"/>
<organism evidence="12 13">
    <name type="scientific">Slackia equolifaciens</name>
    <dbReference type="NCBI Taxonomy" id="498718"/>
    <lineage>
        <taxon>Bacteria</taxon>
        <taxon>Bacillati</taxon>
        <taxon>Actinomycetota</taxon>
        <taxon>Coriobacteriia</taxon>
        <taxon>Eggerthellales</taxon>
        <taxon>Eggerthellaceae</taxon>
        <taxon>Slackia</taxon>
    </lineage>
</organism>
<comment type="caution">
    <text evidence="12">The sequence shown here is derived from an EMBL/GenBank/DDBJ whole genome shotgun (WGS) entry which is preliminary data.</text>
</comment>
<comment type="catalytic activity">
    <reaction evidence="10">
        <text>6 Fe(III)-[cytochrome c] + NH4(+) + 2 H2O = 6 Fe(II)-[cytochrome c] + nitrite + 8 H(+)</text>
        <dbReference type="Rhea" id="RHEA:13089"/>
        <dbReference type="Rhea" id="RHEA-COMP:10350"/>
        <dbReference type="Rhea" id="RHEA-COMP:14399"/>
        <dbReference type="ChEBI" id="CHEBI:15377"/>
        <dbReference type="ChEBI" id="CHEBI:15378"/>
        <dbReference type="ChEBI" id="CHEBI:16301"/>
        <dbReference type="ChEBI" id="CHEBI:28938"/>
        <dbReference type="ChEBI" id="CHEBI:29033"/>
        <dbReference type="ChEBI" id="CHEBI:29034"/>
        <dbReference type="EC" id="1.7.2.2"/>
    </reaction>
</comment>
<name>A0A3N0B045_9ACTN</name>
<dbReference type="GO" id="GO:0020037">
    <property type="term" value="F:heme binding"/>
    <property type="evidence" value="ECO:0007669"/>
    <property type="project" value="TreeGrafter"/>
</dbReference>
<evidence type="ECO:0000256" key="5">
    <source>
        <dbReference type="ARBA" id="ARBA00022723"/>
    </source>
</evidence>
<sequence>MNGKSRRESGEREKKLFSLFKTKAAISQHRFRWVRARPTLLKRGVYHVTIERGMGPMTKTSERKMRATGVTLAVVAVATAAIVGCFGCAPTTPSAPDSSAAEEESVYKTNAEWTTMYPAEGESFAQAKMSKTYDAFYAASTAAFGLEDAPAACASCHSRVMFEKHFNEVGYDILYDNTSEYEDMEWSNCSNCHVGDPGEGEVEGGNLYGAVTSASASELFPEEDMVCGQCHAMFPGQTYMEEANEGIDQYKYGYDPDSMLKAMQEYFSENEITGTDIGAGMVGVPALDPNIDTVLYLTDACTALEMFQDSKHQKAGLTCTDCHMPETTTEEGSEYTWHNMTQSPLENPVALEKCMACHESQGIENTEEMVEFAEGKMSEVSELATQTKTDLDTLYGLLSDAVANGGVDEATLDAAKEAYNQANVYYLFQGGTSSEEVRLGGREAAHNYEYQMELLNKAEGILHEAIDSLQ</sequence>
<dbReference type="SUPFAM" id="SSF48695">
    <property type="entry name" value="Multiheme cytochromes"/>
    <property type="match status" value="1"/>
</dbReference>
<protein>
    <recommendedName>
        <fullName evidence="3">nitrite reductase (cytochrome; ammonia-forming)</fullName>
        <ecNumber evidence="3">1.7.2.2</ecNumber>
    </recommendedName>
</protein>
<evidence type="ECO:0000256" key="6">
    <source>
        <dbReference type="ARBA" id="ARBA00022729"/>
    </source>
</evidence>
<evidence type="ECO:0000256" key="3">
    <source>
        <dbReference type="ARBA" id="ARBA00011887"/>
    </source>
</evidence>
<dbReference type="Gene3D" id="1.20.140.10">
    <property type="entry name" value="Butyryl-CoA Dehydrogenase, subunit A, domain 3"/>
    <property type="match status" value="1"/>
</dbReference>
<dbReference type="AlphaFoldDB" id="A0A3N0B045"/>
<evidence type="ECO:0000256" key="2">
    <source>
        <dbReference type="ARBA" id="ARBA00009288"/>
    </source>
</evidence>
<dbReference type="Gene3D" id="1.10.1130.10">
    <property type="entry name" value="Flavocytochrome C3, Chain A"/>
    <property type="match status" value="1"/>
</dbReference>
<keyword evidence="7" id="KW-0106">Calcium</keyword>
<evidence type="ECO:0000256" key="11">
    <source>
        <dbReference type="SAM" id="Phobius"/>
    </source>
</evidence>
<gene>
    <name evidence="12" type="ORF">DMP06_05010</name>
</gene>
<evidence type="ECO:0000256" key="8">
    <source>
        <dbReference type="ARBA" id="ARBA00023002"/>
    </source>
</evidence>
<dbReference type="PANTHER" id="PTHR30633:SF0">
    <property type="entry name" value="CYTOCHROME C-552"/>
    <property type="match status" value="1"/>
</dbReference>
<dbReference type="Proteomes" id="UP000269591">
    <property type="component" value="Unassembled WGS sequence"/>
</dbReference>
<dbReference type="InterPro" id="IPR003321">
    <property type="entry name" value="Cyt_c552"/>
</dbReference>
<keyword evidence="6" id="KW-0732">Signal</keyword>
<feature type="transmembrane region" description="Helical" evidence="11">
    <location>
        <begin position="67"/>
        <end position="89"/>
    </location>
</feature>
<dbReference type="GO" id="GO:0019645">
    <property type="term" value="P:anaerobic electron transport chain"/>
    <property type="evidence" value="ECO:0007669"/>
    <property type="project" value="TreeGrafter"/>
</dbReference>
<evidence type="ECO:0000256" key="10">
    <source>
        <dbReference type="ARBA" id="ARBA00049131"/>
    </source>
</evidence>
<dbReference type="PANTHER" id="PTHR30633">
    <property type="entry name" value="CYTOCHROME C-552 RESPIRATORY NITRITE REDUCTASE"/>
    <property type="match status" value="1"/>
</dbReference>
<dbReference type="GO" id="GO:0046872">
    <property type="term" value="F:metal ion binding"/>
    <property type="evidence" value="ECO:0007669"/>
    <property type="project" value="UniProtKB-KW"/>
</dbReference>
<keyword evidence="9" id="KW-0408">Iron</keyword>
<keyword evidence="4" id="KW-0349">Heme</keyword>
<keyword evidence="11" id="KW-0472">Membrane</keyword>
<dbReference type="GO" id="GO:0030288">
    <property type="term" value="C:outer membrane-bounded periplasmic space"/>
    <property type="evidence" value="ECO:0007669"/>
    <property type="project" value="TreeGrafter"/>
</dbReference>
<comment type="similarity">
    <text evidence="2">Belongs to the cytochrome c-552 family.</text>
</comment>
<comment type="subcellular location">
    <subcellularLocation>
        <location evidence="1">Cell envelope</location>
    </subcellularLocation>
</comment>
<dbReference type="EMBL" id="QIBX01000006">
    <property type="protein sequence ID" value="RNL40491.1"/>
    <property type="molecule type" value="Genomic_DNA"/>
</dbReference>
<proteinExistence type="inferred from homology"/>
<keyword evidence="11" id="KW-1133">Transmembrane helix</keyword>
<keyword evidence="5" id="KW-0479">Metal-binding</keyword>